<comment type="caution">
    <text evidence="1">The sequence shown here is derived from an EMBL/GenBank/DDBJ whole genome shotgun (WGS) entry which is preliminary data.</text>
</comment>
<accession>A0A5B7FHC2</accession>
<gene>
    <name evidence="1" type="ORF">E2C01_039628</name>
</gene>
<dbReference type="EMBL" id="VSRR010006956">
    <property type="protein sequence ID" value="MPC45922.1"/>
    <property type="molecule type" value="Genomic_DNA"/>
</dbReference>
<organism evidence="1 2">
    <name type="scientific">Portunus trituberculatus</name>
    <name type="common">Swimming crab</name>
    <name type="synonym">Neptunus trituberculatus</name>
    <dbReference type="NCBI Taxonomy" id="210409"/>
    <lineage>
        <taxon>Eukaryota</taxon>
        <taxon>Metazoa</taxon>
        <taxon>Ecdysozoa</taxon>
        <taxon>Arthropoda</taxon>
        <taxon>Crustacea</taxon>
        <taxon>Multicrustacea</taxon>
        <taxon>Malacostraca</taxon>
        <taxon>Eumalacostraca</taxon>
        <taxon>Eucarida</taxon>
        <taxon>Decapoda</taxon>
        <taxon>Pleocyemata</taxon>
        <taxon>Brachyura</taxon>
        <taxon>Eubrachyura</taxon>
        <taxon>Portunoidea</taxon>
        <taxon>Portunidae</taxon>
        <taxon>Portuninae</taxon>
        <taxon>Portunus</taxon>
    </lineage>
</organism>
<name>A0A5B7FHC2_PORTR</name>
<dbReference type="Proteomes" id="UP000324222">
    <property type="component" value="Unassembled WGS sequence"/>
</dbReference>
<sequence length="118" mass="12731">MPPKTSTVTQPNTNSFPRMTTHLVIVPPKLPGDCLEEGCARALLEVCQVMVEGGTLAEDSHVRVTTWPISTLRGLAQPRTSHAGTAGRIVKCKGRKDPTRSISLPRVQASEGMENIIT</sequence>
<evidence type="ECO:0000313" key="1">
    <source>
        <dbReference type="EMBL" id="MPC45922.1"/>
    </source>
</evidence>
<reference evidence="1 2" key="1">
    <citation type="submission" date="2019-05" db="EMBL/GenBank/DDBJ databases">
        <title>Another draft genome of Portunus trituberculatus and its Hox gene families provides insights of decapod evolution.</title>
        <authorList>
            <person name="Jeong J.-H."/>
            <person name="Song I."/>
            <person name="Kim S."/>
            <person name="Choi T."/>
            <person name="Kim D."/>
            <person name="Ryu S."/>
            <person name="Kim W."/>
        </authorList>
    </citation>
    <scope>NUCLEOTIDE SEQUENCE [LARGE SCALE GENOMIC DNA]</scope>
    <source>
        <tissue evidence="1">Muscle</tissue>
    </source>
</reference>
<evidence type="ECO:0000313" key="2">
    <source>
        <dbReference type="Proteomes" id="UP000324222"/>
    </source>
</evidence>
<dbReference type="AlphaFoldDB" id="A0A5B7FHC2"/>
<keyword evidence="2" id="KW-1185">Reference proteome</keyword>
<proteinExistence type="predicted"/>
<protein>
    <submittedName>
        <fullName evidence="1">Uncharacterized protein</fullName>
    </submittedName>
</protein>